<gene>
    <name evidence="1" type="ORF">J2Z22_004785</name>
</gene>
<evidence type="ECO:0000313" key="1">
    <source>
        <dbReference type="EMBL" id="MDT3429185.1"/>
    </source>
</evidence>
<keyword evidence="2" id="KW-1185">Reference proteome</keyword>
<organism evidence="1 2">
    <name type="scientific">Paenibacillus forsythiae</name>
    <dbReference type="NCBI Taxonomy" id="365616"/>
    <lineage>
        <taxon>Bacteria</taxon>
        <taxon>Bacillati</taxon>
        <taxon>Bacillota</taxon>
        <taxon>Bacilli</taxon>
        <taxon>Bacillales</taxon>
        <taxon>Paenibacillaceae</taxon>
        <taxon>Paenibacillus</taxon>
    </lineage>
</organism>
<reference evidence="1 2" key="1">
    <citation type="submission" date="2023-07" db="EMBL/GenBank/DDBJ databases">
        <title>Genomic Encyclopedia of Type Strains, Phase IV (KMG-IV): sequencing the most valuable type-strain genomes for metagenomic binning, comparative biology and taxonomic classification.</title>
        <authorList>
            <person name="Goeker M."/>
        </authorList>
    </citation>
    <scope>NUCLEOTIDE SEQUENCE [LARGE SCALE GENOMIC DNA]</scope>
    <source>
        <strain evidence="1 2">T98</strain>
    </source>
</reference>
<proteinExistence type="predicted"/>
<comment type="caution">
    <text evidence="1">The sequence shown here is derived from an EMBL/GenBank/DDBJ whole genome shotgun (WGS) entry which is preliminary data.</text>
</comment>
<dbReference type="RefSeq" id="WP_025697657.1">
    <property type="nucleotide sequence ID" value="NZ_JAUSUY010000040.1"/>
</dbReference>
<accession>A0ABU3HEP7</accession>
<dbReference type="Proteomes" id="UP001248709">
    <property type="component" value="Unassembled WGS sequence"/>
</dbReference>
<dbReference type="EMBL" id="JAUSUY010000040">
    <property type="protein sequence ID" value="MDT3429185.1"/>
    <property type="molecule type" value="Genomic_DNA"/>
</dbReference>
<dbReference type="PROSITE" id="PS51257">
    <property type="entry name" value="PROKAR_LIPOPROTEIN"/>
    <property type="match status" value="1"/>
</dbReference>
<evidence type="ECO:0000313" key="2">
    <source>
        <dbReference type="Proteomes" id="UP001248709"/>
    </source>
</evidence>
<protein>
    <submittedName>
        <fullName evidence="1">Uncharacterized protein</fullName>
    </submittedName>
</protein>
<name>A0ABU3HEP7_9BACL</name>
<sequence>MRKQVIIWMIAIFVVLTGCGSSESQFFNQDGQTRSDQNESSNVLDDYMFKYVETTEECTKVIQTDLSVTKLWGHKAKNYGICLLLADKPKDALGVFEDEKKRIDEPDKVLDFLYDSAYYIADSESTFERSVELAKQRTIADDDEGFIAILSAVEQKVSDKAFETEEADQIRKNIEYHAKYFAPEIGMSAEKVLESTWGKPVDINKTTTKYGVHEQWVYYGGRYLYLEDGVVTSIQE</sequence>